<dbReference type="EMBL" id="NIOJ01000011">
    <property type="protein sequence ID" value="PNU00407.1"/>
    <property type="molecule type" value="Genomic_DNA"/>
</dbReference>
<protein>
    <recommendedName>
        <fullName evidence="10">HAMP domain-containing protein</fullName>
    </recommendedName>
</protein>
<keyword evidence="3" id="KW-0597">Phosphoprotein</keyword>
<dbReference type="Pfam" id="PF06580">
    <property type="entry name" value="His_kinase"/>
    <property type="match status" value="1"/>
</dbReference>
<dbReference type="InterPro" id="IPR036890">
    <property type="entry name" value="HATPase_C_sf"/>
</dbReference>
<feature type="domain" description="HAMP" evidence="10">
    <location>
        <begin position="348"/>
        <end position="400"/>
    </location>
</feature>
<evidence type="ECO:0000256" key="6">
    <source>
        <dbReference type="ARBA" id="ARBA00022777"/>
    </source>
</evidence>
<dbReference type="CDD" id="cd06225">
    <property type="entry name" value="HAMP"/>
    <property type="match status" value="1"/>
</dbReference>
<dbReference type="Pfam" id="PF02743">
    <property type="entry name" value="dCache_1"/>
    <property type="match status" value="1"/>
</dbReference>
<dbReference type="KEGG" id="cthd:CDO33_05100"/>
<dbReference type="Gene3D" id="3.30.565.10">
    <property type="entry name" value="Histidine kinase-like ATPase, C-terminal domain"/>
    <property type="match status" value="1"/>
</dbReference>
<dbReference type="Gene3D" id="6.10.340.10">
    <property type="match status" value="1"/>
</dbReference>
<reference evidence="11 12" key="1">
    <citation type="submission" date="2017-06" db="EMBL/GenBank/DDBJ databases">
        <title>Investigating the central metabolism of Clostridium thermosuccinogenes.</title>
        <authorList>
            <person name="Koendjbiharie J.G."/>
            <person name="van Kranenburg R."/>
        </authorList>
    </citation>
    <scope>NUCLEOTIDE SEQUENCE [LARGE SCALE GENOMIC DNA]</scope>
    <source>
        <strain evidence="11 12">DSM 5806</strain>
    </source>
</reference>
<dbReference type="SUPFAM" id="SSF158472">
    <property type="entry name" value="HAMP domain-like"/>
    <property type="match status" value="1"/>
</dbReference>
<keyword evidence="4" id="KW-0808">Transferase</keyword>
<dbReference type="AlphaFoldDB" id="A0A2K2FHQ3"/>
<evidence type="ECO:0000256" key="7">
    <source>
        <dbReference type="ARBA" id="ARBA00022989"/>
    </source>
</evidence>
<evidence type="ECO:0000313" key="11">
    <source>
        <dbReference type="EMBL" id="PNU00407.1"/>
    </source>
</evidence>
<evidence type="ECO:0000259" key="10">
    <source>
        <dbReference type="PROSITE" id="PS50885"/>
    </source>
</evidence>
<evidence type="ECO:0000256" key="8">
    <source>
        <dbReference type="ARBA" id="ARBA00023136"/>
    </source>
</evidence>
<evidence type="ECO:0000256" key="4">
    <source>
        <dbReference type="ARBA" id="ARBA00022679"/>
    </source>
</evidence>
<evidence type="ECO:0000256" key="5">
    <source>
        <dbReference type="ARBA" id="ARBA00022692"/>
    </source>
</evidence>
<evidence type="ECO:0000256" key="1">
    <source>
        <dbReference type="ARBA" id="ARBA00004651"/>
    </source>
</evidence>
<keyword evidence="6" id="KW-0418">Kinase</keyword>
<accession>A0A2K2FHQ3</accession>
<dbReference type="Proteomes" id="UP000236151">
    <property type="component" value="Unassembled WGS sequence"/>
</dbReference>
<keyword evidence="7 9" id="KW-1133">Transmembrane helix</keyword>
<dbReference type="SUPFAM" id="SSF55874">
    <property type="entry name" value="ATPase domain of HSP90 chaperone/DNA topoisomerase II/histidine kinase"/>
    <property type="match status" value="1"/>
</dbReference>
<evidence type="ECO:0000256" key="2">
    <source>
        <dbReference type="ARBA" id="ARBA00022475"/>
    </source>
</evidence>
<dbReference type="PROSITE" id="PS50885">
    <property type="entry name" value="HAMP"/>
    <property type="match status" value="1"/>
</dbReference>
<dbReference type="InterPro" id="IPR003594">
    <property type="entry name" value="HATPase_dom"/>
</dbReference>
<dbReference type="Pfam" id="PF02518">
    <property type="entry name" value="HATPase_c"/>
    <property type="match status" value="1"/>
</dbReference>
<dbReference type="PANTHER" id="PTHR34220">
    <property type="entry name" value="SENSOR HISTIDINE KINASE YPDA"/>
    <property type="match status" value="1"/>
</dbReference>
<gene>
    <name evidence="11" type="ORF">CDQ84_06160</name>
</gene>
<sequence>MTNHCMKIPTWYLSMVNGGDFILKIRRQFGSFFRKIAPRGMANKLFAIISVIGIFLAFSLAYIATSISGSFLYEAAKNLLDNQAKQTVNIFDQYMDILKNTVMTTSREGSVQSLIKGNYDAYGSYLVHHNSYAYLKNIHEFYDWINIYVIAKKDHYIMSSNPEDVTSDFRKKGVEKMEWYGRMENALEGTFIMSDFIPPASSDKEHFAYALKVRDVYDWETDGYIIAAIDKAILDDLLRGTSFEENGFLLVLNDKGEIAYASDSSVFKSDFSLEELRSELRSSGNYAFGSSRDYYYSSWKSKASGWSFIAFADKNHAKAQILNLQLLVIVIAALAVMLLIVAARFISNAYTRPVKTLIKFIHEVEEKEFAGQIDLKLEDEMGDLINSFNALIASVRQNQVLRKRAEIDALQKQINPHFLFNTFQSIKALAQQKDTRSVVEMIEKLSDIFHYNINRSNSSMTEIRNEIDHIRNYLDIQRVRFGNRMQVFYDIDERVLSYWTMRFILQPIVENSISHSMELMDGGYRLDIRGGFDDEDILFIIRDNGVGIPEEKLEKLKEYIYDNEGTISNDDFGIGLKNIQERLYLLYGEGYGLTIRSVPDEYTEIRIRIAKMTKEEAIKR</sequence>
<organism evidence="11 12">
    <name type="scientific">Clostridium thermosuccinogenes</name>
    <dbReference type="NCBI Taxonomy" id="84032"/>
    <lineage>
        <taxon>Bacteria</taxon>
        <taxon>Bacillati</taxon>
        <taxon>Bacillota</taxon>
        <taxon>Clostridia</taxon>
        <taxon>Eubacteriales</taxon>
        <taxon>Clostridiaceae</taxon>
        <taxon>Clostridium</taxon>
    </lineage>
</organism>
<dbReference type="InterPro" id="IPR010559">
    <property type="entry name" value="Sig_transdc_His_kin_internal"/>
</dbReference>
<name>A0A2K2FHQ3_9CLOT</name>
<dbReference type="GO" id="GO:0000155">
    <property type="term" value="F:phosphorelay sensor kinase activity"/>
    <property type="evidence" value="ECO:0007669"/>
    <property type="project" value="InterPro"/>
</dbReference>
<keyword evidence="12" id="KW-1185">Reference proteome</keyword>
<comment type="caution">
    <text evidence="11">The sequence shown here is derived from an EMBL/GenBank/DDBJ whole genome shotgun (WGS) entry which is preliminary data.</text>
</comment>
<dbReference type="GO" id="GO:0005886">
    <property type="term" value="C:plasma membrane"/>
    <property type="evidence" value="ECO:0007669"/>
    <property type="project" value="UniProtKB-SubCell"/>
</dbReference>
<keyword evidence="8 9" id="KW-0472">Membrane</keyword>
<evidence type="ECO:0000313" key="12">
    <source>
        <dbReference type="Proteomes" id="UP000236151"/>
    </source>
</evidence>
<evidence type="ECO:0000256" key="3">
    <source>
        <dbReference type="ARBA" id="ARBA00022553"/>
    </source>
</evidence>
<dbReference type="InterPro" id="IPR033479">
    <property type="entry name" value="dCache_1"/>
</dbReference>
<feature type="transmembrane region" description="Helical" evidence="9">
    <location>
        <begin position="324"/>
        <end position="346"/>
    </location>
</feature>
<dbReference type="InterPro" id="IPR050640">
    <property type="entry name" value="Bact_2-comp_sensor_kinase"/>
</dbReference>
<comment type="subcellular location">
    <subcellularLocation>
        <location evidence="1">Cell membrane</location>
        <topology evidence="1">Multi-pass membrane protein</topology>
    </subcellularLocation>
</comment>
<keyword evidence="2" id="KW-1003">Cell membrane</keyword>
<evidence type="ECO:0000256" key="9">
    <source>
        <dbReference type="SAM" id="Phobius"/>
    </source>
</evidence>
<proteinExistence type="predicted"/>
<feature type="transmembrane region" description="Helical" evidence="9">
    <location>
        <begin position="45"/>
        <end position="64"/>
    </location>
</feature>
<dbReference type="InterPro" id="IPR003660">
    <property type="entry name" value="HAMP_dom"/>
</dbReference>
<dbReference type="PANTHER" id="PTHR34220:SF7">
    <property type="entry name" value="SENSOR HISTIDINE KINASE YPDA"/>
    <property type="match status" value="1"/>
</dbReference>
<keyword evidence="5 9" id="KW-0812">Transmembrane</keyword>